<dbReference type="Proteomes" id="UP000285596">
    <property type="component" value="Unassembled WGS sequence"/>
</dbReference>
<evidence type="ECO:0000313" key="1">
    <source>
        <dbReference type="EMBL" id="ROV66764.1"/>
    </source>
</evidence>
<comment type="caution">
    <text evidence="1">The sequence shown here is derived from an EMBL/GenBank/DDBJ whole genome shotgun (WGS) entry which is preliminary data.</text>
</comment>
<sequence length="135" mass="14017">MSEDEAVLVIVDGANVVGSVPDGWWRDRRGAAVRLRDSLVPYATAGLPGLPGPVEIVLVVEGAARGVVSVAGVRVDSAPGSGDDLIAGLTAAAGPDRECVVVTSDRGLRQRVEAYGARCVGPRTVRLPPPPERER</sequence>
<gene>
    <name evidence="1" type="ORF">D3105_20270</name>
</gene>
<proteinExistence type="predicted"/>
<dbReference type="AlphaFoldDB" id="A0A423UWN7"/>
<protein>
    <submittedName>
        <fullName evidence="1">NTP pyrophosphohydrolase</fullName>
    </submittedName>
</protein>
<organism evidence="1 2">
    <name type="scientific">Streptomyces globisporus</name>
    <dbReference type="NCBI Taxonomy" id="1908"/>
    <lineage>
        <taxon>Bacteria</taxon>
        <taxon>Bacillati</taxon>
        <taxon>Actinomycetota</taxon>
        <taxon>Actinomycetes</taxon>
        <taxon>Kitasatosporales</taxon>
        <taxon>Streptomycetaceae</taxon>
        <taxon>Streptomyces</taxon>
    </lineage>
</organism>
<dbReference type="RefSeq" id="WP_118904525.1">
    <property type="nucleotide sequence ID" value="NZ_QWFA01000108.1"/>
</dbReference>
<name>A0A423UWN7_STRGL</name>
<dbReference type="GO" id="GO:0016787">
    <property type="term" value="F:hydrolase activity"/>
    <property type="evidence" value="ECO:0007669"/>
    <property type="project" value="UniProtKB-KW"/>
</dbReference>
<keyword evidence="1" id="KW-0378">Hydrolase</keyword>
<reference evidence="1 2" key="1">
    <citation type="submission" date="2018-08" db="EMBL/GenBank/DDBJ databases">
        <title>Streptomyces globisporus 1912-4Crt, whole genome shotgun sequence.</title>
        <authorList>
            <person name="Matselyukh B."/>
        </authorList>
    </citation>
    <scope>NUCLEOTIDE SEQUENCE [LARGE SCALE GENOMIC DNA]</scope>
    <source>
        <strain evidence="1 2">1912-4Crt</strain>
    </source>
</reference>
<evidence type="ECO:0000313" key="2">
    <source>
        <dbReference type="Proteomes" id="UP000285596"/>
    </source>
</evidence>
<accession>A0A423UWN7</accession>
<dbReference type="EMBL" id="QWFA01000108">
    <property type="protein sequence ID" value="ROV66764.1"/>
    <property type="molecule type" value="Genomic_DNA"/>
</dbReference>